<name>A0A0F9T7U8_9ZZZZ</name>
<reference evidence="1" key="1">
    <citation type="journal article" date="2015" name="Nature">
        <title>Complex archaea that bridge the gap between prokaryotes and eukaryotes.</title>
        <authorList>
            <person name="Spang A."/>
            <person name="Saw J.H."/>
            <person name="Jorgensen S.L."/>
            <person name="Zaremba-Niedzwiedzka K."/>
            <person name="Martijn J."/>
            <person name="Lind A.E."/>
            <person name="van Eijk R."/>
            <person name="Schleper C."/>
            <person name="Guy L."/>
            <person name="Ettema T.J."/>
        </authorList>
    </citation>
    <scope>NUCLEOTIDE SEQUENCE</scope>
</reference>
<proteinExistence type="predicted"/>
<gene>
    <name evidence="1" type="ORF">LCGC14_0686810</name>
</gene>
<comment type="caution">
    <text evidence="1">The sequence shown here is derived from an EMBL/GenBank/DDBJ whole genome shotgun (WGS) entry which is preliminary data.</text>
</comment>
<dbReference type="EMBL" id="LAZR01001413">
    <property type="protein sequence ID" value="KKN45056.1"/>
    <property type="molecule type" value="Genomic_DNA"/>
</dbReference>
<evidence type="ECO:0000313" key="1">
    <source>
        <dbReference type="EMBL" id="KKN45056.1"/>
    </source>
</evidence>
<sequence length="51" mass="5708">MLTKEQSHRLLEDLESLSLALALAKQITDQFKRDMEGMIGFNVKDEEGGNG</sequence>
<protein>
    <submittedName>
        <fullName evidence="1">Uncharacterized protein</fullName>
    </submittedName>
</protein>
<organism evidence="1">
    <name type="scientific">marine sediment metagenome</name>
    <dbReference type="NCBI Taxonomy" id="412755"/>
    <lineage>
        <taxon>unclassified sequences</taxon>
        <taxon>metagenomes</taxon>
        <taxon>ecological metagenomes</taxon>
    </lineage>
</organism>
<accession>A0A0F9T7U8</accession>
<dbReference type="AlphaFoldDB" id="A0A0F9T7U8"/>